<feature type="compositionally biased region" description="Polar residues" evidence="1">
    <location>
        <begin position="373"/>
        <end position="382"/>
    </location>
</feature>
<dbReference type="AlphaFoldDB" id="A0A2A2KWV3"/>
<evidence type="ECO:0000256" key="1">
    <source>
        <dbReference type="SAM" id="MobiDB-lite"/>
    </source>
</evidence>
<comment type="caution">
    <text evidence="2">The sequence shown here is derived from an EMBL/GenBank/DDBJ whole genome shotgun (WGS) entry which is preliminary data.</text>
</comment>
<feature type="compositionally biased region" description="Polar residues" evidence="1">
    <location>
        <begin position="424"/>
        <end position="435"/>
    </location>
</feature>
<feature type="compositionally biased region" description="Low complexity" evidence="1">
    <location>
        <begin position="357"/>
        <end position="372"/>
    </location>
</feature>
<reference evidence="2 3" key="1">
    <citation type="journal article" date="2017" name="Curr. Biol.">
        <title>Genome architecture and evolution of a unichromosomal asexual nematode.</title>
        <authorList>
            <person name="Fradin H."/>
            <person name="Zegar C."/>
            <person name="Gutwein M."/>
            <person name="Lucas J."/>
            <person name="Kovtun M."/>
            <person name="Corcoran D."/>
            <person name="Baugh L.R."/>
            <person name="Kiontke K."/>
            <person name="Gunsalus K."/>
            <person name="Fitch D.H."/>
            <person name="Piano F."/>
        </authorList>
    </citation>
    <scope>NUCLEOTIDE SEQUENCE [LARGE SCALE GENOMIC DNA]</scope>
    <source>
        <strain evidence="2">PF1309</strain>
    </source>
</reference>
<accession>A0A2A2KWV3</accession>
<proteinExistence type="predicted"/>
<dbReference type="Proteomes" id="UP000218231">
    <property type="component" value="Unassembled WGS sequence"/>
</dbReference>
<sequence length="531" mass="59307">MRLEGLAKSTALIFIVILSIDDVILVAAERVAFSLAENEPNRLARDVRHEKPSNSNSFSSFIEGLKDNVYIKDLLQIFHYFADSENKKPKIRQDSTKIKVPMAQDDAPLMHRKAFETSLSLDETPEAVSRTGDIKQQDYSSILFGERGVLTGIFQVLDQQKKQSMRKVQSDTKIHGELNFQKIFDDLLVGSEKGELGETGQALPEAISFLGICNRLSCGDIYKAIDQFRKSDFFSNFQTALTLMQDPNGWETLGKLLSNPELIAQFAGAGGSEMGEVFGSALGQAKKESEQNKDRNKGLVPEDGDFGTDFSEPKKGPKKDEKPEIDFSIDAKGARQTKGGSEDYYIRVDEKMPEVTAASTSTTLESKATTTTPIPNTPSESLVINPNTMIIDKKEKERELPPISFSIDKDQDFEDIIEGESVSANVDSLPPSTKIETPKPEIIRRPPSTIPSINMNSLPRQEPVSTTTMLILSSTTHEFTTTTTTTTTKEMTTSRPRRLNSRRSTPRNRPTTTMRNFRKDSDYYAMYYDNN</sequence>
<feature type="region of interest" description="Disordered" evidence="1">
    <location>
        <begin position="424"/>
        <end position="463"/>
    </location>
</feature>
<feature type="compositionally biased region" description="Low complexity" evidence="1">
    <location>
        <begin position="479"/>
        <end position="494"/>
    </location>
</feature>
<feature type="region of interest" description="Disordered" evidence="1">
    <location>
        <begin position="479"/>
        <end position="515"/>
    </location>
</feature>
<keyword evidence="3" id="KW-1185">Reference proteome</keyword>
<feature type="region of interest" description="Disordered" evidence="1">
    <location>
        <begin position="357"/>
        <end position="382"/>
    </location>
</feature>
<feature type="compositionally biased region" description="Basic residues" evidence="1">
    <location>
        <begin position="495"/>
        <end position="506"/>
    </location>
</feature>
<dbReference type="EMBL" id="LIAE01007551">
    <property type="protein sequence ID" value="PAV78471.1"/>
    <property type="molecule type" value="Genomic_DNA"/>
</dbReference>
<feature type="region of interest" description="Disordered" evidence="1">
    <location>
        <begin position="284"/>
        <end position="342"/>
    </location>
</feature>
<evidence type="ECO:0000313" key="3">
    <source>
        <dbReference type="Proteomes" id="UP000218231"/>
    </source>
</evidence>
<dbReference type="OrthoDB" id="5821209at2759"/>
<evidence type="ECO:0000313" key="2">
    <source>
        <dbReference type="EMBL" id="PAV78471.1"/>
    </source>
</evidence>
<gene>
    <name evidence="2" type="ORF">WR25_09544</name>
</gene>
<protein>
    <submittedName>
        <fullName evidence="2">Uncharacterized protein</fullName>
    </submittedName>
</protein>
<name>A0A2A2KWV3_9BILA</name>
<feature type="compositionally biased region" description="Basic and acidic residues" evidence="1">
    <location>
        <begin position="285"/>
        <end position="297"/>
    </location>
</feature>
<feature type="compositionally biased region" description="Basic and acidic residues" evidence="1">
    <location>
        <begin position="311"/>
        <end position="325"/>
    </location>
</feature>
<organism evidence="2 3">
    <name type="scientific">Diploscapter pachys</name>
    <dbReference type="NCBI Taxonomy" id="2018661"/>
    <lineage>
        <taxon>Eukaryota</taxon>
        <taxon>Metazoa</taxon>
        <taxon>Ecdysozoa</taxon>
        <taxon>Nematoda</taxon>
        <taxon>Chromadorea</taxon>
        <taxon>Rhabditida</taxon>
        <taxon>Rhabditina</taxon>
        <taxon>Rhabditomorpha</taxon>
        <taxon>Rhabditoidea</taxon>
        <taxon>Rhabditidae</taxon>
        <taxon>Diploscapter</taxon>
    </lineage>
</organism>